<gene>
    <name evidence="2" type="ORF">IMG5_030070</name>
</gene>
<feature type="region of interest" description="Disordered" evidence="1">
    <location>
        <begin position="31"/>
        <end position="51"/>
    </location>
</feature>
<dbReference type="Proteomes" id="UP000008983">
    <property type="component" value="Unassembled WGS sequence"/>
</dbReference>
<organism evidence="2 3">
    <name type="scientific">Ichthyophthirius multifiliis</name>
    <name type="common">White spot disease agent</name>
    <name type="synonym">Ich</name>
    <dbReference type="NCBI Taxonomy" id="5932"/>
    <lineage>
        <taxon>Eukaryota</taxon>
        <taxon>Sar</taxon>
        <taxon>Alveolata</taxon>
        <taxon>Ciliophora</taxon>
        <taxon>Intramacronucleata</taxon>
        <taxon>Oligohymenophorea</taxon>
        <taxon>Hymenostomatida</taxon>
        <taxon>Ophryoglenina</taxon>
        <taxon>Ichthyophthirius</taxon>
    </lineage>
</organism>
<dbReference type="EMBL" id="GL983254">
    <property type="protein sequence ID" value="EGR33943.1"/>
    <property type="molecule type" value="Genomic_DNA"/>
</dbReference>
<evidence type="ECO:0000313" key="3">
    <source>
        <dbReference type="Proteomes" id="UP000008983"/>
    </source>
</evidence>
<name>G0QLG2_ICHMU</name>
<reference evidence="2 3" key="1">
    <citation type="submission" date="2011-07" db="EMBL/GenBank/DDBJ databases">
        <authorList>
            <person name="Coyne R."/>
            <person name="Brami D."/>
            <person name="Johnson J."/>
            <person name="Hostetler J."/>
            <person name="Hannick L."/>
            <person name="Clark T."/>
            <person name="Cassidy-Hanley D."/>
            <person name="Inman J."/>
        </authorList>
    </citation>
    <scope>NUCLEOTIDE SEQUENCE [LARGE SCALE GENOMIC DNA]</scope>
    <source>
        <strain evidence="2 3">G5</strain>
    </source>
</reference>
<dbReference type="GeneID" id="14910130"/>
<protein>
    <submittedName>
        <fullName evidence="2">Uncharacterized protein</fullName>
    </submittedName>
</protein>
<sequence length="179" mass="21675">MKIYKNSGNYTENISMDVLIEKVNNFFFLKKKQKQKKKKSSNKNKKKIKKKNLNQKMNSILPMKNIQILTPLKIFLKEFLLEQLIIKKLLNLIIKWLEKYQNIMINNNKKLKIQIILLSMYIPNIKIQDAFSLLNKMVQKKTFQQQNVFKNQNRNQINEKKHKITLKKYLYIKKKLNIF</sequence>
<evidence type="ECO:0000313" key="2">
    <source>
        <dbReference type="EMBL" id="EGR33943.1"/>
    </source>
</evidence>
<accession>G0QLG2</accession>
<evidence type="ECO:0000256" key="1">
    <source>
        <dbReference type="SAM" id="MobiDB-lite"/>
    </source>
</evidence>
<proteinExistence type="predicted"/>
<dbReference type="InParanoid" id="G0QLG2"/>
<dbReference type="AlphaFoldDB" id="G0QLG2"/>
<keyword evidence="3" id="KW-1185">Reference proteome</keyword>
<dbReference type="RefSeq" id="XP_004039247.1">
    <property type="nucleotide sequence ID" value="XM_004039199.1"/>
</dbReference>